<dbReference type="Proteomes" id="UP001165074">
    <property type="component" value="Unassembled WGS sequence"/>
</dbReference>
<proteinExistence type="predicted"/>
<protein>
    <submittedName>
        <fullName evidence="2">Uncharacterized protein</fullName>
    </submittedName>
</protein>
<accession>A0A9W6S5H0</accession>
<comment type="caution">
    <text evidence="2">The sequence shown here is derived from an EMBL/GenBank/DDBJ whole genome shotgun (WGS) entry which is preliminary data.</text>
</comment>
<evidence type="ECO:0000256" key="1">
    <source>
        <dbReference type="SAM" id="MobiDB-lite"/>
    </source>
</evidence>
<gene>
    <name evidence="2" type="ORF">Airi02_054220</name>
</gene>
<sequence>MLPGLPPGSKYAGTARCCTPADARAGTPAAVSPRTSNAAATPARTAPAGSNALLRDRFLGTLITFRGRVPSESVAFSRVSIDTFEQI</sequence>
<evidence type="ECO:0000313" key="3">
    <source>
        <dbReference type="Proteomes" id="UP001165074"/>
    </source>
</evidence>
<keyword evidence="3" id="KW-1185">Reference proteome</keyword>
<evidence type="ECO:0000313" key="2">
    <source>
        <dbReference type="EMBL" id="GLY87493.1"/>
    </source>
</evidence>
<feature type="compositionally biased region" description="Low complexity" evidence="1">
    <location>
        <begin position="32"/>
        <end position="46"/>
    </location>
</feature>
<reference evidence="2" key="1">
    <citation type="submission" date="2023-03" db="EMBL/GenBank/DDBJ databases">
        <title>Actinoallomurus iriomotensis NBRC 103684.</title>
        <authorList>
            <person name="Ichikawa N."/>
            <person name="Sato H."/>
            <person name="Tonouchi N."/>
        </authorList>
    </citation>
    <scope>NUCLEOTIDE SEQUENCE</scope>
    <source>
        <strain evidence="2">NBRC 103684</strain>
    </source>
</reference>
<dbReference type="AlphaFoldDB" id="A0A9W6S5H0"/>
<name>A0A9W6S5H0_9ACTN</name>
<feature type="region of interest" description="Disordered" evidence="1">
    <location>
        <begin position="22"/>
        <end position="46"/>
    </location>
</feature>
<dbReference type="EMBL" id="BSTK01000008">
    <property type="protein sequence ID" value="GLY87493.1"/>
    <property type="molecule type" value="Genomic_DNA"/>
</dbReference>
<organism evidence="2 3">
    <name type="scientific">Actinoallomurus iriomotensis</name>
    <dbReference type="NCBI Taxonomy" id="478107"/>
    <lineage>
        <taxon>Bacteria</taxon>
        <taxon>Bacillati</taxon>
        <taxon>Actinomycetota</taxon>
        <taxon>Actinomycetes</taxon>
        <taxon>Streptosporangiales</taxon>
        <taxon>Thermomonosporaceae</taxon>
        <taxon>Actinoallomurus</taxon>
    </lineage>
</organism>